<evidence type="ECO:0000313" key="3">
    <source>
        <dbReference type="Proteomes" id="UP000006546"/>
    </source>
</evidence>
<keyword evidence="3" id="KW-1185">Reference proteome</keyword>
<dbReference type="SMART" id="SM00065">
    <property type="entry name" value="GAF"/>
    <property type="match status" value="1"/>
</dbReference>
<reference evidence="3" key="1">
    <citation type="submission" date="2011-04" db="EMBL/GenBank/DDBJ databases">
        <title>The complete genome of Treponema brennaborense DSM 12168.</title>
        <authorList>
            <person name="Lucas S."/>
            <person name="Han J."/>
            <person name="Lapidus A."/>
            <person name="Bruce D."/>
            <person name="Goodwin L."/>
            <person name="Pitluck S."/>
            <person name="Peters L."/>
            <person name="Kyrpides N."/>
            <person name="Mavromatis K."/>
            <person name="Ivanova N."/>
            <person name="Mikhailova N."/>
            <person name="Pagani I."/>
            <person name="Teshima H."/>
            <person name="Detter J.C."/>
            <person name="Tapia R."/>
            <person name="Han C."/>
            <person name="Land M."/>
            <person name="Hauser L."/>
            <person name="Markowitz V."/>
            <person name="Cheng J.-F."/>
            <person name="Hugenholtz P."/>
            <person name="Woyke T."/>
            <person name="Wu D."/>
            <person name="Gronow S."/>
            <person name="Wellnitz S."/>
            <person name="Brambilla E."/>
            <person name="Klenk H.-P."/>
            <person name="Eisen J.A."/>
        </authorList>
    </citation>
    <scope>NUCLEOTIDE SEQUENCE [LARGE SCALE GENOMIC DNA]</scope>
    <source>
        <strain evidence="3">DSM 12168 / CIP 105900 / DD5/3</strain>
    </source>
</reference>
<dbReference type="PROSITE" id="PS51832">
    <property type="entry name" value="HD_GYP"/>
    <property type="match status" value="1"/>
</dbReference>
<dbReference type="eggNOG" id="COG2203">
    <property type="taxonomic scope" value="Bacteria"/>
</dbReference>
<name>F4LJH5_TREBD</name>
<dbReference type="KEGG" id="tbe:Trebr_0934"/>
<dbReference type="SUPFAM" id="SSF55781">
    <property type="entry name" value="GAF domain-like"/>
    <property type="match status" value="1"/>
</dbReference>
<accession>F4LJH5</accession>
<dbReference type="RefSeq" id="WP_013758089.1">
    <property type="nucleotide sequence ID" value="NC_015500.1"/>
</dbReference>
<dbReference type="OrthoDB" id="9781505at2"/>
<sequence>MNKISREQKLQKILETEKILTDIQDVDVLLERLLTEARGIVHADAGSIYVYENEKLSIKYAQNDTQRRKLAPGQKLPFSYFSFAVNEKSIAGFSVLKGTAVNISDAYALSPELPYSFNKQSDSVTGYRTKSILTLPLRTAAGKILGVLQMINALDTDGTIISFDEDAELFLTHFASAATQALERAYLTRSMVMRMITMAGFRDPKETGGHVLRVSSYAVEIYDRWAFENHIPEDEQHKFRDALKIAAMLHDVGKVGIPDVILKKPGSFTDEEYAIIKTHTYLGACLFAEIESPLDEMARAVALHHHERWDGTGYPGNVDLSKITVGDFSEDLCTDGLAGEEIPLAARIVALADVFDALSSKRIYKQAWNERDVLAEILAESGKQFDPQIVSIFFKVQPQISEIRLAYPDAT</sequence>
<dbReference type="PANTHER" id="PTHR43155:SF2">
    <property type="entry name" value="CYCLIC DI-GMP PHOSPHODIESTERASE PA4108"/>
    <property type="match status" value="1"/>
</dbReference>
<dbReference type="EMBL" id="CP002696">
    <property type="protein sequence ID" value="AEE16370.1"/>
    <property type="molecule type" value="Genomic_DNA"/>
</dbReference>
<dbReference type="InterPro" id="IPR037522">
    <property type="entry name" value="HD_GYP_dom"/>
</dbReference>
<dbReference type="HOGENOM" id="CLU_000445_92_13_12"/>
<dbReference type="SUPFAM" id="SSF109604">
    <property type="entry name" value="HD-domain/PDEase-like"/>
    <property type="match status" value="1"/>
</dbReference>
<dbReference type="SMART" id="SM00471">
    <property type="entry name" value="HDc"/>
    <property type="match status" value="1"/>
</dbReference>
<proteinExistence type="predicted"/>
<dbReference type="STRING" id="906968.Trebr_0934"/>
<dbReference type="InterPro" id="IPR003018">
    <property type="entry name" value="GAF"/>
</dbReference>
<dbReference type="Gene3D" id="1.10.3210.10">
    <property type="entry name" value="Hypothetical protein af1432"/>
    <property type="match status" value="1"/>
</dbReference>
<dbReference type="Proteomes" id="UP000006546">
    <property type="component" value="Chromosome"/>
</dbReference>
<protein>
    <submittedName>
        <fullName evidence="2">Metal dependent phosphohydrolase with GAF sensor</fullName>
    </submittedName>
</protein>
<dbReference type="Pfam" id="PF01590">
    <property type="entry name" value="GAF"/>
    <property type="match status" value="1"/>
</dbReference>
<evidence type="ECO:0000313" key="2">
    <source>
        <dbReference type="EMBL" id="AEE16370.1"/>
    </source>
</evidence>
<feature type="domain" description="HD-GYP" evidence="1">
    <location>
        <begin position="185"/>
        <end position="409"/>
    </location>
</feature>
<dbReference type="Gene3D" id="3.30.450.40">
    <property type="match status" value="1"/>
</dbReference>
<organism evidence="2 3">
    <name type="scientific">Treponema brennaborense (strain DSM 12168 / CIP 105900 / DD5/3)</name>
    <dbReference type="NCBI Taxonomy" id="906968"/>
    <lineage>
        <taxon>Bacteria</taxon>
        <taxon>Pseudomonadati</taxon>
        <taxon>Spirochaetota</taxon>
        <taxon>Spirochaetia</taxon>
        <taxon>Spirochaetales</taxon>
        <taxon>Treponemataceae</taxon>
        <taxon>Treponema</taxon>
    </lineage>
</organism>
<dbReference type="InterPro" id="IPR029016">
    <property type="entry name" value="GAF-like_dom_sf"/>
</dbReference>
<dbReference type="eggNOG" id="COG3437">
    <property type="taxonomic scope" value="Bacteria"/>
</dbReference>
<gene>
    <name evidence="2" type="ordered locus">Trebr_0934</name>
</gene>
<evidence type="ECO:0000259" key="1">
    <source>
        <dbReference type="PROSITE" id="PS51832"/>
    </source>
</evidence>
<dbReference type="CDD" id="cd00077">
    <property type="entry name" value="HDc"/>
    <property type="match status" value="1"/>
</dbReference>
<dbReference type="PANTHER" id="PTHR43155">
    <property type="entry name" value="CYCLIC DI-GMP PHOSPHODIESTERASE PA4108-RELATED"/>
    <property type="match status" value="1"/>
</dbReference>
<dbReference type="Pfam" id="PF01966">
    <property type="entry name" value="HD"/>
    <property type="match status" value="1"/>
</dbReference>
<dbReference type="InterPro" id="IPR003607">
    <property type="entry name" value="HD/PDEase_dom"/>
</dbReference>
<dbReference type="AlphaFoldDB" id="F4LJH5"/>
<dbReference type="InterPro" id="IPR006674">
    <property type="entry name" value="HD_domain"/>
</dbReference>